<sequence>MIVGLSLPHSIPVYCNRNDSRLSPFHSSLTFPTKPTSLRILDTTPFNKREAFANGFQRTTRGRNPKQFSVRSALEASSSGKITQQEFTKVAWQAIVSSPEVAKENKHQIVETEHMMKALLEQKNGLACQIFSKVGVDNT</sequence>
<dbReference type="InterPro" id="IPR036628">
    <property type="entry name" value="Clp_N_dom_sf"/>
</dbReference>
<organism evidence="3 4">
    <name type="scientific">Crotalaria pallida</name>
    <name type="common">Smooth rattlebox</name>
    <name type="synonym">Crotalaria striata</name>
    <dbReference type="NCBI Taxonomy" id="3830"/>
    <lineage>
        <taxon>Eukaryota</taxon>
        <taxon>Viridiplantae</taxon>
        <taxon>Streptophyta</taxon>
        <taxon>Embryophyta</taxon>
        <taxon>Tracheophyta</taxon>
        <taxon>Spermatophyta</taxon>
        <taxon>Magnoliopsida</taxon>
        <taxon>eudicotyledons</taxon>
        <taxon>Gunneridae</taxon>
        <taxon>Pentapetalae</taxon>
        <taxon>rosids</taxon>
        <taxon>fabids</taxon>
        <taxon>Fabales</taxon>
        <taxon>Fabaceae</taxon>
        <taxon>Papilionoideae</taxon>
        <taxon>50 kb inversion clade</taxon>
        <taxon>genistoids sensu lato</taxon>
        <taxon>core genistoids</taxon>
        <taxon>Crotalarieae</taxon>
        <taxon>Crotalaria</taxon>
    </lineage>
</organism>
<evidence type="ECO:0000313" key="4">
    <source>
        <dbReference type="Proteomes" id="UP001372338"/>
    </source>
</evidence>
<evidence type="ECO:0000256" key="1">
    <source>
        <dbReference type="PROSITE-ProRule" id="PRU01251"/>
    </source>
</evidence>
<reference evidence="3 4" key="1">
    <citation type="submission" date="2024-01" db="EMBL/GenBank/DDBJ databases">
        <title>The genomes of 5 underutilized Papilionoideae crops provide insights into root nodulation and disease resistanc.</title>
        <authorList>
            <person name="Yuan L."/>
        </authorList>
    </citation>
    <scope>NUCLEOTIDE SEQUENCE [LARGE SCALE GENOMIC DNA]</scope>
    <source>
        <strain evidence="3">ZHUSHIDOU_FW_LH</strain>
        <tissue evidence="3">Leaf</tissue>
    </source>
</reference>
<name>A0AAN9I7P0_CROPI</name>
<keyword evidence="1" id="KW-0677">Repeat</keyword>
<gene>
    <name evidence="3" type="ORF">RIF29_19376</name>
</gene>
<dbReference type="SUPFAM" id="SSF81923">
    <property type="entry name" value="Double Clp-N motif"/>
    <property type="match status" value="1"/>
</dbReference>
<proteinExistence type="predicted"/>
<dbReference type="Gene3D" id="1.10.1780.10">
    <property type="entry name" value="Clp, N-terminal domain"/>
    <property type="match status" value="1"/>
</dbReference>
<dbReference type="PROSITE" id="PS51903">
    <property type="entry name" value="CLP_R"/>
    <property type="match status" value="1"/>
</dbReference>
<dbReference type="EMBL" id="JAYWIO010000004">
    <property type="protein sequence ID" value="KAK7266725.1"/>
    <property type="molecule type" value="Genomic_DNA"/>
</dbReference>
<dbReference type="Pfam" id="PF02861">
    <property type="entry name" value="Clp_N"/>
    <property type="match status" value="1"/>
</dbReference>
<accession>A0AAN9I7P0</accession>
<dbReference type="AlphaFoldDB" id="A0AAN9I7P0"/>
<dbReference type="InterPro" id="IPR004176">
    <property type="entry name" value="Clp_R_N"/>
</dbReference>
<protein>
    <recommendedName>
        <fullName evidence="2">Clp R domain-containing protein</fullName>
    </recommendedName>
</protein>
<keyword evidence="4" id="KW-1185">Reference proteome</keyword>
<feature type="domain" description="Clp R" evidence="2">
    <location>
        <begin position="83"/>
        <end position="139"/>
    </location>
</feature>
<comment type="caution">
    <text evidence="3">The sequence shown here is derived from an EMBL/GenBank/DDBJ whole genome shotgun (WGS) entry which is preliminary data.</text>
</comment>
<dbReference type="Proteomes" id="UP001372338">
    <property type="component" value="Unassembled WGS sequence"/>
</dbReference>
<evidence type="ECO:0000313" key="3">
    <source>
        <dbReference type="EMBL" id="KAK7266725.1"/>
    </source>
</evidence>
<evidence type="ECO:0000259" key="2">
    <source>
        <dbReference type="PROSITE" id="PS51903"/>
    </source>
</evidence>